<evidence type="ECO:0000256" key="5">
    <source>
        <dbReference type="ARBA" id="ARBA00022833"/>
    </source>
</evidence>
<evidence type="ECO:0000256" key="4">
    <source>
        <dbReference type="ARBA" id="ARBA00022723"/>
    </source>
</evidence>
<keyword evidence="10" id="KW-1185">Reference proteome</keyword>
<dbReference type="InterPro" id="IPR038418">
    <property type="entry name" value="6-PTP_synth/QueD_sf"/>
</dbReference>
<comment type="similarity">
    <text evidence="2 8">Belongs to the PTPS family. QueD subfamily.</text>
</comment>
<gene>
    <name evidence="9" type="primary">queD</name>
    <name evidence="9" type="ORF">QTN47_11145</name>
</gene>
<dbReference type="PIRSF" id="PIRSF006113">
    <property type="entry name" value="PTP_synth"/>
    <property type="match status" value="1"/>
</dbReference>
<comment type="caution">
    <text evidence="9">The sequence shown here is derived from an EMBL/GenBank/DDBJ whole genome shotgun (WGS) entry which is preliminary data.</text>
</comment>
<evidence type="ECO:0000313" key="9">
    <source>
        <dbReference type="EMBL" id="MEX6688054.1"/>
    </source>
</evidence>
<evidence type="ECO:0000256" key="6">
    <source>
        <dbReference type="ARBA" id="ARBA00023239"/>
    </source>
</evidence>
<dbReference type="Pfam" id="PF01242">
    <property type="entry name" value="PTPS"/>
    <property type="match status" value="1"/>
</dbReference>
<keyword evidence="5 8" id="KW-0862">Zinc</keyword>
<evidence type="ECO:0000313" key="10">
    <source>
        <dbReference type="Proteomes" id="UP001560573"/>
    </source>
</evidence>
<comment type="pathway">
    <text evidence="1 8">Purine metabolism; 7-cyano-7-deazaguanine biosynthesis.</text>
</comment>
<keyword evidence="8" id="KW-0671">Queuosine biosynthesis</keyword>
<keyword evidence="4 8" id="KW-0479">Metal-binding</keyword>
<dbReference type="SUPFAM" id="SSF55620">
    <property type="entry name" value="Tetrahydrobiopterin biosynthesis enzymes-like"/>
    <property type="match status" value="1"/>
</dbReference>
<evidence type="ECO:0000256" key="8">
    <source>
        <dbReference type="PIRNR" id="PIRNR006113"/>
    </source>
</evidence>
<comment type="cofactor">
    <cofactor evidence="8">
        <name>Zn(2+)</name>
        <dbReference type="ChEBI" id="CHEBI:29105"/>
    </cofactor>
    <text evidence="8">Binds 1 zinc ion per subunit.</text>
</comment>
<name>A0ABV3ZI21_9BACT</name>
<evidence type="ECO:0000256" key="1">
    <source>
        <dbReference type="ARBA" id="ARBA00005061"/>
    </source>
</evidence>
<evidence type="ECO:0000256" key="2">
    <source>
        <dbReference type="ARBA" id="ARBA00008900"/>
    </source>
</evidence>
<dbReference type="InterPro" id="IPR007115">
    <property type="entry name" value="6-PTP_synth/QueD"/>
</dbReference>
<dbReference type="RefSeq" id="WP_369329461.1">
    <property type="nucleotide sequence ID" value="NZ_JAULBC010000003.1"/>
</dbReference>
<evidence type="ECO:0000256" key="3">
    <source>
        <dbReference type="ARBA" id="ARBA00018141"/>
    </source>
</evidence>
<dbReference type="PANTHER" id="PTHR12589:SF7">
    <property type="entry name" value="6-PYRUVOYL TETRAHYDROBIOPTERIN SYNTHASE"/>
    <property type="match status" value="1"/>
</dbReference>
<dbReference type="GO" id="GO:0070497">
    <property type="term" value="F:6-carboxytetrahydropterin synthase activity"/>
    <property type="evidence" value="ECO:0007669"/>
    <property type="project" value="UniProtKB-EC"/>
</dbReference>
<evidence type="ECO:0000256" key="7">
    <source>
        <dbReference type="ARBA" id="ARBA00048807"/>
    </source>
</evidence>
<accession>A0ABV3ZI21</accession>
<dbReference type="Proteomes" id="UP001560573">
    <property type="component" value="Unassembled WGS sequence"/>
</dbReference>
<dbReference type="PANTHER" id="PTHR12589">
    <property type="entry name" value="PYRUVOYL TETRAHYDROBIOPTERIN SYNTHASE"/>
    <property type="match status" value="1"/>
</dbReference>
<reference evidence="9 10" key="1">
    <citation type="submission" date="2023-07" db="EMBL/GenBank/DDBJ databases">
        <authorList>
            <person name="Lian W.-H."/>
        </authorList>
    </citation>
    <scope>NUCLEOTIDE SEQUENCE [LARGE SCALE GENOMIC DNA]</scope>
    <source>
        <strain evidence="9 10">SYSU DXS3180</strain>
    </source>
</reference>
<dbReference type="EC" id="4.-.-.-" evidence="8"/>
<protein>
    <recommendedName>
        <fullName evidence="3 8">6-carboxy-5,6,7,8-tetrahydropterin synthase</fullName>
        <ecNumber evidence="8">4.-.-.-</ecNumber>
    </recommendedName>
</protein>
<dbReference type="NCBIfam" id="TIGR03367">
    <property type="entry name" value="queuosine_QueD"/>
    <property type="match status" value="1"/>
</dbReference>
<keyword evidence="6 8" id="KW-0456">Lyase</keyword>
<sequence>MLIFREITFDSAHFLTNVPEDHKCRQMHGHTYHLKVFIEGKLQKEGWVLDFKVLKDVMLPVIDQLDHKVLNDVKGLENPTCENVIVWIWNSLKPQLPGLKRLELSETPTSGAIYEGD</sequence>
<organism evidence="9 10">
    <name type="scientific">Danxiaibacter flavus</name>
    <dbReference type="NCBI Taxonomy" id="3049108"/>
    <lineage>
        <taxon>Bacteria</taxon>
        <taxon>Pseudomonadati</taxon>
        <taxon>Bacteroidota</taxon>
        <taxon>Chitinophagia</taxon>
        <taxon>Chitinophagales</taxon>
        <taxon>Chitinophagaceae</taxon>
        <taxon>Danxiaibacter</taxon>
    </lineage>
</organism>
<dbReference type="EMBL" id="JAULBC010000003">
    <property type="protein sequence ID" value="MEX6688054.1"/>
    <property type="molecule type" value="Genomic_DNA"/>
</dbReference>
<proteinExistence type="inferred from homology"/>
<dbReference type="Gene3D" id="3.30.479.10">
    <property type="entry name" value="6-pyruvoyl tetrahydropterin synthase/QueD"/>
    <property type="match status" value="1"/>
</dbReference>
<comment type="catalytic activity">
    <reaction evidence="7 8">
        <text>7,8-dihydroneopterin 3'-triphosphate + H2O = 6-carboxy-5,6,7,8-tetrahydropterin + triphosphate + acetaldehyde + 2 H(+)</text>
        <dbReference type="Rhea" id="RHEA:27966"/>
        <dbReference type="ChEBI" id="CHEBI:15343"/>
        <dbReference type="ChEBI" id="CHEBI:15377"/>
        <dbReference type="ChEBI" id="CHEBI:15378"/>
        <dbReference type="ChEBI" id="CHEBI:18036"/>
        <dbReference type="ChEBI" id="CHEBI:58462"/>
        <dbReference type="ChEBI" id="CHEBI:61032"/>
        <dbReference type="EC" id="4.1.2.50"/>
    </reaction>
</comment>